<sequence length="420" mass="46756">MRGGRVGGTLRNVMSVSAESRPPKRGALSAQAVRLALRPRGLRPGNQVRVLRGGEEAYPAMLSAISHARRSVCLETYILVVDAVGQRFADLLCERAQAGVAVRLIYDAIGCLGIPASYLERLRSAGVEIVEYHPILPWKARFVLSRRDHRKILVVDDEIAFTGGINISDHYMPVEEGGGGWYDMHCMVRGPVVLDLARLFRRVWVGEGGAPYDAPPKPLSSRARTETMDSGTAAQGPSLARVLYNRKYRRRMVFRRAYLHAINRAERSISIMNAYFLPDRGVCWALRRAVARGVRTRVIVPALEASDVPVVAYAGQHLYGNLVRDGIEVLSWPDRMMHAKTAVVDGLWTSIGSYNFDNVSLEYNLEVAIEALDPELGAAMDAEFEAAAARCMSLSVESWEQRSVSDKAISWVMYNFRHWL</sequence>
<dbReference type="InterPro" id="IPR025202">
    <property type="entry name" value="PLD-like_dom"/>
</dbReference>
<dbReference type="KEGG" id="hoh:Hoch_2046"/>
<dbReference type="HOGENOM" id="CLU_038053_0_2_7"/>
<evidence type="ECO:0000259" key="1">
    <source>
        <dbReference type="PROSITE" id="PS50035"/>
    </source>
</evidence>
<dbReference type="GO" id="GO:0032049">
    <property type="term" value="P:cardiolipin biosynthetic process"/>
    <property type="evidence" value="ECO:0007669"/>
    <property type="project" value="UniProtKB-ARBA"/>
</dbReference>
<dbReference type="PANTHER" id="PTHR21248">
    <property type="entry name" value="CARDIOLIPIN SYNTHASE"/>
    <property type="match status" value="1"/>
</dbReference>
<dbReference type="CDD" id="cd09159">
    <property type="entry name" value="PLDc_ybhO_like_2"/>
    <property type="match status" value="1"/>
</dbReference>
<organism evidence="2 3">
    <name type="scientific">Haliangium ochraceum (strain DSM 14365 / JCM 11303 / SMP-2)</name>
    <dbReference type="NCBI Taxonomy" id="502025"/>
    <lineage>
        <taxon>Bacteria</taxon>
        <taxon>Pseudomonadati</taxon>
        <taxon>Myxococcota</taxon>
        <taxon>Polyangia</taxon>
        <taxon>Haliangiales</taxon>
        <taxon>Kofleriaceae</taxon>
        <taxon>Haliangium</taxon>
    </lineage>
</organism>
<dbReference type="Gene3D" id="3.30.870.10">
    <property type="entry name" value="Endonuclease Chain A"/>
    <property type="match status" value="2"/>
</dbReference>
<dbReference type="EMBL" id="CP001804">
    <property type="protein sequence ID" value="ACY14591.1"/>
    <property type="molecule type" value="Genomic_DNA"/>
</dbReference>
<feature type="domain" description="PLD phosphodiesterase" evidence="1">
    <location>
        <begin position="333"/>
        <end position="360"/>
    </location>
</feature>
<dbReference type="Pfam" id="PF13091">
    <property type="entry name" value="PLDc_2"/>
    <property type="match status" value="2"/>
</dbReference>
<dbReference type="eggNOG" id="COG1502">
    <property type="taxonomic scope" value="Bacteria"/>
</dbReference>
<dbReference type="SUPFAM" id="SSF56024">
    <property type="entry name" value="Phospholipase D/nuclease"/>
    <property type="match status" value="2"/>
</dbReference>
<accession>D0LFY9</accession>
<protein>
    <submittedName>
        <fullName evidence="2">Phospholipase D/Transphosphatidylase</fullName>
    </submittedName>
</protein>
<proteinExistence type="predicted"/>
<dbReference type="STRING" id="502025.Hoch_2046"/>
<keyword evidence="3" id="KW-1185">Reference proteome</keyword>
<dbReference type="PROSITE" id="PS50035">
    <property type="entry name" value="PLD"/>
    <property type="match status" value="2"/>
</dbReference>
<evidence type="ECO:0000313" key="3">
    <source>
        <dbReference type="Proteomes" id="UP000001880"/>
    </source>
</evidence>
<dbReference type="InterPro" id="IPR001736">
    <property type="entry name" value="PLipase_D/transphosphatidylase"/>
</dbReference>
<dbReference type="PANTHER" id="PTHR21248:SF22">
    <property type="entry name" value="PHOSPHOLIPASE D"/>
    <property type="match status" value="1"/>
</dbReference>
<reference evidence="2 3" key="1">
    <citation type="journal article" date="2010" name="Stand. Genomic Sci.">
        <title>Complete genome sequence of Haliangium ochraceum type strain (SMP-2).</title>
        <authorList>
            <consortium name="US DOE Joint Genome Institute (JGI-PGF)"/>
            <person name="Ivanova N."/>
            <person name="Daum C."/>
            <person name="Lang E."/>
            <person name="Abt B."/>
            <person name="Kopitz M."/>
            <person name="Saunders E."/>
            <person name="Lapidus A."/>
            <person name="Lucas S."/>
            <person name="Glavina Del Rio T."/>
            <person name="Nolan M."/>
            <person name="Tice H."/>
            <person name="Copeland A."/>
            <person name="Cheng J.F."/>
            <person name="Chen F."/>
            <person name="Bruce D."/>
            <person name="Goodwin L."/>
            <person name="Pitluck S."/>
            <person name="Mavromatis K."/>
            <person name="Pati A."/>
            <person name="Mikhailova N."/>
            <person name="Chen A."/>
            <person name="Palaniappan K."/>
            <person name="Land M."/>
            <person name="Hauser L."/>
            <person name="Chang Y.J."/>
            <person name="Jeffries C.D."/>
            <person name="Detter J.C."/>
            <person name="Brettin T."/>
            <person name="Rohde M."/>
            <person name="Goker M."/>
            <person name="Bristow J."/>
            <person name="Markowitz V."/>
            <person name="Eisen J.A."/>
            <person name="Hugenholtz P."/>
            <person name="Kyrpides N.C."/>
            <person name="Klenk H.P."/>
        </authorList>
    </citation>
    <scope>NUCLEOTIDE SEQUENCE [LARGE SCALE GENOMIC DNA]</scope>
    <source>
        <strain evidence="3">DSM 14365 / CIP 107738 / JCM 11303 / AJ 13395 / SMP-2</strain>
    </source>
</reference>
<dbReference type="Proteomes" id="UP000001880">
    <property type="component" value="Chromosome"/>
</dbReference>
<dbReference type="SMART" id="SM00155">
    <property type="entry name" value="PLDc"/>
    <property type="match status" value="2"/>
</dbReference>
<name>D0LFY9_HALO1</name>
<gene>
    <name evidence="2" type="ordered locus">Hoch_2046</name>
</gene>
<feature type="domain" description="PLD phosphodiesterase" evidence="1">
    <location>
        <begin position="144"/>
        <end position="171"/>
    </location>
</feature>
<dbReference type="AlphaFoldDB" id="D0LFY9"/>
<dbReference type="GO" id="GO:0030572">
    <property type="term" value="F:phosphatidyltransferase activity"/>
    <property type="evidence" value="ECO:0007669"/>
    <property type="project" value="UniProtKB-ARBA"/>
</dbReference>
<evidence type="ECO:0000313" key="2">
    <source>
        <dbReference type="EMBL" id="ACY14591.1"/>
    </source>
</evidence>
<dbReference type="CDD" id="cd09110">
    <property type="entry name" value="PLDc_CLS_1"/>
    <property type="match status" value="1"/>
</dbReference>